<protein>
    <submittedName>
        <fullName evidence="1">Early nodulin-like protein 2</fullName>
    </submittedName>
</protein>
<dbReference type="AlphaFoldDB" id="A0AAX6EXW8"/>
<accession>A0AAX6EXW8</accession>
<organism evidence="1 3">
    <name type="scientific">Iris pallida</name>
    <name type="common">Sweet iris</name>
    <dbReference type="NCBI Taxonomy" id="29817"/>
    <lineage>
        <taxon>Eukaryota</taxon>
        <taxon>Viridiplantae</taxon>
        <taxon>Streptophyta</taxon>
        <taxon>Embryophyta</taxon>
        <taxon>Tracheophyta</taxon>
        <taxon>Spermatophyta</taxon>
        <taxon>Magnoliopsida</taxon>
        <taxon>Liliopsida</taxon>
        <taxon>Asparagales</taxon>
        <taxon>Iridaceae</taxon>
        <taxon>Iridoideae</taxon>
        <taxon>Irideae</taxon>
        <taxon>Iris</taxon>
    </lineage>
</organism>
<evidence type="ECO:0000313" key="2">
    <source>
        <dbReference type="EMBL" id="KAJ6815393.1"/>
    </source>
</evidence>
<name>A0AAX6EXW8_IRIPA</name>
<evidence type="ECO:0000313" key="1">
    <source>
        <dbReference type="EMBL" id="KAJ6809002.1"/>
    </source>
</evidence>
<dbReference type="Proteomes" id="UP001140949">
    <property type="component" value="Unassembled WGS sequence"/>
</dbReference>
<reference evidence="1" key="2">
    <citation type="submission" date="2023-04" db="EMBL/GenBank/DDBJ databases">
        <authorList>
            <person name="Bruccoleri R.E."/>
            <person name="Oakeley E.J."/>
            <person name="Faust A.-M."/>
            <person name="Dessus-Babus S."/>
            <person name="Altorfer M."/>
            <person name="Burckhardt D."/>
            <person name="Oertli M."/>
            <person name="Naumann U."/>
            <person name="Petersen F."/>
            <person name="Wong J."/>
        </authorList>
    </citation>
    <scope>NUCLEOTIDE SEQUENCE</scope>
    <source>
        <strain evidence="1">GSM-AAB239-AS_SAM_17_03QT</strain>
        <tissue evidence="1">Leaf</tissue>
    </source>
</reference>
<gene>
    <name evidence="2" type="ORF">M6B38_134510</name>
    <name evidence="1" type="ORF">M6B38_164005</name>
</gene>
<proteinExistence type="predicted"/>
<reference evidence="1" key="1">
    <citation type="journal article" date="2023" name="GigaByte">
        <title>Genome assembly of the bearded iris, Iris pallida Lam.</title>
        <authorList>
            <person name="Bruccoleri R.E."/>
            <person name="Oakeley E.J."/>
            <person name="Faust A.M.E."/>
            <person name="Altorfer M."/>
            <person name="Dessus-Babus S."/>
            <person name="Burckhardt D."/>
            <person name="Oertli M."/>
            <person name="Naumann U."/>
            <person name="Petersen F."/>
            <person name="Wong J."/>
        </authorList>
    </citation>
    <scope>NUCLEOTIDE SEQUENCE</scope>
    <source>
        <strain evidence="1">GSM-AAB239-AS_SAM_17_03QT</strain>
    </source>
</reference>
<keyword evidence="3" id="KW-1185">Reference proteome</keyword>
<evidence type="ECO:0000313" key="3">
    <source>
        <dbReference type="Proteomes" id="UP001140949"/>
    </source>
</evidence>
<dbReference type="EMBL" id="JANAVB010033217">
    <property type="protein sequence ID" value="KAJ6809002.1"/>
    <property type="molecule type" value="Genomic_DNA"/>
</dbReference>
<comment type="caution">
    <text evidence="1">The sequence shown here is derived from an EMBL/GenBank/DDBJ whole genome shotgun (WGS) entry which is preliminary data.</text>
</comment>
<sequence length="69" mass="7974">MVANPAATSRSTHCSRWRGLLLVKVAGGTRALAGSLDWRRRTTVDGFRRTVAQIWWWTGLRRWPILRQI</sequence>
<dbReference type="EMBL" id="JANAVB010028886">
    <property type="protein sequence ID" value="KAJ6815393.1"/>
    <property type="molecule type" value="Genomic_DNA"/>
</dbReference>